<dbReference type="PROSITE" id="PS50850">
    <property type="entry name" value="MFS"/>
    <property type="match status" value="1"/>
</dbReference>
<comment type="caution">
    <text evidence="9">The sequence shown here is derived from an EMBL/GenBank/DDBJ whole genome shotgun (WGS) entry which is preliminary data.</text>
</comment>
<dbReference type="EMBL" id="CALTRL010004328">
    <property type="protein sequence ID" value="CAH7682888.1"/>
    <property type="molecule type" value="Genomic_DNA"/>
</dbReference>
<keyword evidence="3 7" id="KW-0812">Transmembrane</keyword>
<evidence type="ECO:0000256" key="6">
    <source>
        <dbReference type="SAM" id="MobiDB-lite"/>
    </source>
</evidence>
<dbReference type="Proteomes" id="UP001153365">
    <property type="component" value="Unassembled WGS sequence"/>
</dbReference>
<feature type="domain" description="Major facilitator superfamily (MFS) profile" evidence="8">
    <location>
        <begin position="73"/>
        <end position="629"/>
    </location>
</feature>
<organism evidence="9 10">
    <name type="scientific">Phakopsora pachyrhizi</name>
    <name type="common">Asian soybean rust disease fungus</name>
    <dbReference type="NCBI Taxonomy" id="170000"/>
    <lineage>
        <taxon>Eukaryota</taxon>
        <taxon>Fungi</taxon>
        <taxon>Dikarya</taxon>
        <taxon>Basidiomycota</taxon>
        <taxon>Pucciniomycotina</taxon>
        <taxon>Pucciniomycetes</taxon>
        <taxon>Pucciniales</taxon>
        <taxon>Phakopsoraceae</taxon>
        <taxon>Phakopsora</taxon>
    </lineage>
</organism>
<reference evidence="9" key="1">
    <citation type="submission" date="2022-06" db="EMBL/GenBank/DDBJ databases">
        <authorList>
            <consortium name="SYNGENTA / RWTH Aachen University"/>
        </authorList>
    </citation>
    <scope>NUCLEOTIDE SEQUENCE</scope>
</reference>
<dbReference type="GO" id="GO:0005886">
    <property type="term" value="C:plasma membrane"/>
    <property type="evidence" value="ECO:0007669"/>
    <property type="project" value="TreeGrafter"/>
</dbReference>
<feature type="transmembrane region" description="Helical" evidence="7">
    <location>
        <begin position="325"/>
        <end position="350"/>
    </location>
</feature>
<feature type="transmembrane region" description="Helical" evidence="7">
    <location>
        <begin position="362"/>
        <end position="380"/>
    </location>
</feature>
<dbReference type="SUPFAM" id="SSF103473">
    <property type="entry name" value="MFS general substrate transporter"/>
    <property type="match status" value="1"/>
</dbReference>
<keyword evidence="5 7" id="KW-0472">Membrane</keyword>
<gene>
    <name evidence="9" type="ORF">PPACK8108_LOCUS16044</name>
</gene>
<evidence type="ECO:0000259" key="8">
    <source>
        <dbReference type="PROSITE" id="PS50850"/>
    </source>
</evidence>
<proteinExistence type="predicted"/>
<dbReference type="GO" id="GO:0022857">
    <property type="term" value="F:transmembrane transporter activity"/>
    <property type="evidence" value="ECO:0007669"/>
    <property type="project" value="InterPro"/>
</dbReference>
<feature type="transmembrane region" description="Helical" evidence="7">
    <location>
        <begin position="438"/>
        <end position="459"/>
    </location>
</feature>
<evidence type="ECO:0000256" key="1">
    <source>
        <dbReference type="ARBA" id="ARBA00004127"/>
    </source>
</evidence>
<comment type="subcellular location">
    <subcellularLocation>
        <location evidence="1">Endomembrane system</location>
        <topology evidence="1">Multi-pass membrane protein</topology>
    </subcellularLocation>
</comment>
<dbReference type="AlphaFoldDB" id="A0AAV0B7E8"/>
<evidence type="ECO:0000256" key="4">
    <source>
        <dbReference type="ARBA" id="ARBA00022989"/>
    </source>
</evidence>
<feature type="transmembrane region" description="Helical" evidence="7">
    <location>
        <begin position="606"/>
        <end position="624"/>
    </location>
</feature>
<feature type="transmembrane region" description="Helical" evidence="7">
    <location>
        <begin position="241"/>
        <end position="266"/>
    </location>
</feature>
<dbReference type="Gene3D" id="1.20.1250.20">
    <property type="entry name" value="MFS general substrate transporter like domains"/>
    <property type="match status" value="2"/>
</dbReference>
<feature type="transmembrane region" description="Helical" evidence="7">
    <location>
        <begin position="466"/>
        <end position="485"/>
    </location>
</feature>
<evidence type="ECO:0000313" key="9">
    <source>
        <dbReference type="EMBL" id="CAH7682888.1"/>
    </source>
</evidence>
<dbReference type="Pfam" id="PF07690">
    <property type="entry name" value="MFS_1"/>
    <property type="match status" value="1"/>
</dbReference>
<evidence type="ECO:0000256" key="7">
    <source>
        <dbReference type="SAM" id="Phobius"/>
    </source>
</evidence>
<dbReference type="PANTHER" id="PTHR23501:SF191">
    <property type="entry name" value="VACUOLAR BASIC AMINO ACID TRANSPORTER 4"/>
    <property type="match status" value="1"/>
</dbReference>
<feature type="transmembrane region" description="Helical" evidence="7">
    <location>
        <begin position="400"/>
        <end position="418"/>
    </location>
</feature>
<evidence type="ECO:0000256" key="3">
    <source>
        <dbReference type="ARBA" id="ARBA00022692"/>
    </source>
</evidence>
<dbReference type="InterPro" id="IPR011701">
    <property type="entry name" value="MFS"/>
</dbReference>
<feature type="transmembrane region" description="Helical" evidence="7">
    <location>
        <begin position="178"/>
        <end position="198"/>
    </location>
</feature>
<keyword evidence="10" id="KW-1185">Reference proteome</keyword>
<keyword evidence="4 7" id="KW-1133">Transmembrane helix</keyword>
<dbReference type="GO" id="GO:0012505">
    <property type="term" value="C:endomembrane system"/>
    <property type="evidence" value="ECO:0007669"/>
    <property type="project" value="UniProtKB-SubCell"/>
</dbReference>
<sequence length="647" mass="71441">MSFDTISQVDYQSLPLNEDEDSERTAETMNSDGDERVFDNDNVLRLGDENLKDGVIVMSDGIELNDSQIEPGILKIRRIRSNLTFIDYCLIYSSLSLLAWSLSLDQYTASTYLTHATSTSFKAHSLLAVVNTIKAVGQAISQPAIARLSDLWGRVETYGICVCLYSIGYLIASLSPSIYVYALGIAINILGITGLYLLQEILIGDISSLRNRLFWSIFPSIPGGINIWISGNLATKVLETLGWRFGTGIFVLITPILSVPLIFILLRAQNRSNSEFSSKLGKERANIKDQQLGTDKKKSKRRRKIVYYCNQKLLFLKKLRGLRKFLIQIDFIGLLLLSFGAGCILVNLTIANAYGSSWTDVHTILLFIFGGLSLIGFFAWDIYYAKKPLLPFRLLKNKTLIIGMLLAITHPAAGHVASEYFYTFLVVGSGQSVLSATRISGLATFISIYTCLLSGAIVNRTKRLKWIIVFGGVMDALGFGLMMRYRHAENSKFELVLPQIFRGISEGLVGFPVQAAIQAVSPHQNLATITAIYLMVFYLSGGIGAAIGGSIWVNKLPEKIHEYLASNSSLADAACKDPFSFAEQYPMSTFERQAVARAQTETQRTILIAATSIGVLSVFISLLLDDPEMTDSPNEVLEEGIKPISPK</sequence>
<evidence type="ECO:0000256" key="5">
    <source>
        <dbReference type="ARBA" id="ARBA00023136"/>
    </source>
</evidence>
<accession>A0AAV0B7E8</accession>
<feature type="compositionally biased region" description="Polar residues" evidence="6">
    <location>
        <begin position="1"/>
        <end position="15"/>
    </location>
</feature>
<dbReference type="InterPro" id="IPR036259">
    <property type="entry name" value="MFS_trans_sf"/>
</dbReference>
<keyword evidence="2" id="KW-0813">Transport</keyword>
<protein>
    <submittedName>
        <fullName evidence="9">Major facilitator superfamily domain-containing protein</fullName>
    </submittedName>
</protein>
<feature type="transmembrane region" description="Helical" evidence="7">
    <location>
        <begin position="531"/>
        <end position="553"/>
    </location>
</feature>
<feature type="transmembrane region" description="Helical" evidence="7">
    <location>
        <begin position="210"/>
        <end position="229"/>
    </location>
</feature>
<dbReference type="PANTHER" id="PTHR23501">
    <property type="entry name" value="MAJOR FACILITATOR SUPERFAMILY"/>
    <property type="match status" value="1"/>
</dbReference>
<evidence type="ECO:0000256" key="2">
    <source>
        <dbReference type="ARBA" id="ARBA00022448"/>
    </source>
</evidence>
<feature type="region of interest" description="Disordered" evidence="6">
    <location>
        <begin position="1"/>
        <end position="33"/>
    </location>
</feature>
<name>A0AAV0B7E8_PHAPC</name>
<dbReference type="InterPro" id="IPR020846">
    <property type="entry name" value="MFS_dom"/>
</dbReference>
<feature type="transmembrane region" description="Helical" evidence="7">
    <location>
        <begin position="85"/>
        <end position="103"/>
    </location>
</feature>
<evidence type="ECO:0000313" key="10">
    <source>
        <dbReference type="Proteomes" id="UP001153365"/>
    </source>
</evidence>